<feature type="compositionally biased region" description="Basic residues" evidence="1">
    <location>
        <begin position="376"/>
        <end position="385"/>
    </location>
</feature>
<feature type="region of interest" description="Disordered" evidence="1">
    <location>
        <begin position="161"/>
        <end position="265"/>
    </location>
</feature>
<evidence type="ECO:0000313" key="3">
    <source>
        <dbReference type="Proteomes" id="UP000799776"/>
    </source>
</evidence>
<evidence type="ECO:0000256" key="1">
    <source>
        <dbReference type="SAM" id="MobiDB-lite"/>
    </source>
</evidence>
<feature type="compositionally biased region" description="Acidic residues" evidence="1">
    <location>
        <begin position="339"/>
        <end position="348"/>
    </location>
</feature>
<sequence>MKPCPGPSAVPSRPPINTCHYINYTALLLMRSSALLVKLGTAGMEPRPNQQPDTISPCEDDIVEPLRLPVRRNVAADRNLGLPHTPVVEEPLSPTSPEGRQRRRRPMALRSPPGRRRPQDQEDDEDFLSPTHSSLVTQFYPPEAPRSAPASTIAYNRSISGPIRMSRPEPEQSTSRLAEPGSLGRSQTSWGSPRSPPTTTQYHFPSCWDPSPSPQAPSSRSMDEPPTPLRATRTYPAGGQWEPWDASQSPPPFPTGHRRSSARVQTFDDETELHQFAEATSGFDPFSPVRTRPMTEYYAPRTYSHSQPLPQQPFPRNSMGLTRSTSQAIAEVLQAGEEDHMDDEELPDYEQSQAEAHFHQRREAAQRAAELERRWRDARRRTRSP</sequence>
<dbReference type="AlphaFoldDB" id="A0A9P4LZU8"/>
<name>A0A9P4LZU8_9PEZI</name>
<feature type="region of interest" description="Disordered" evidence="1">
    <location>
        <begin position="77"/>
        <end position="129"/>
    </location>
</feature>
<keyword evidence="3" id="KW-1185">Reference proteome</keyword>
<protein>
    <submittedName>
        <fullName evidence="2">Uncharacterized protein</fullName>
    </submittedName>
</protein>
<accession>A0A9P4LZU8</accession>
<organism evidence="2 3">
    <name type="scientific">Saccharata proteae CBS 121410</name>
    <dbReference type="NCBI Taxonomy" id="1314787"/>
    <lineage>
        <taxon>Eukaryota</taxon>
        <taxon>Fungi</taxon>
        <taxon>Dikarya</taxon>
        <taxon>Ascomycota</taxon>
        <taxon>Pezizomycotina</taxon>
        <taxon>Dothideomycetes</taxon>
        <taxon>Dothideomycetes incertae sedis</taxon>
        <taxon>Botryosphaeriales</taxon>
        <taxon>Saccharataceae</taxon>
        <taxon>Saccharata</taxon>
    </lineage>
</organism>
<dbReference type="Proteomes" id="UP000799776">
    <property type="component" value="Unassembled WGS sequence"/>
</dbReference>
<dbReference type="EMBL" id="ML978711">
    <property type="protein sequence ID" value="KAF2091798.1"/>
    <property type="molecule type" value="Genomic_DNA"/>
</dbReference>
<proteinExistence type="predicted"/>
<gene>
    <name evidence="2" type="ORF">K490DRAFT_52983</name>
</gene>
<feature type="compositionally biased region" description="Basic and acidic residues" evidence="1">
    <location>
        <begin position="356"/>
        <end position="375"/>
    </location>
</feature>
<reference evidence="2" key="1">
    <citation type="journal article" date="2020" name="Stud. Mycol.">
        <title>101 Dothideomycetes genomes: a test case for predicting lifestyles and emergence of pathogens.</title>
        <authorList>
            <person name="Haridas S."/>
            <person name="Albert R."/>
            <person name="Binder M."/>
            <person name="Bloem J."/>
            <person name="Labutti K."/>
            <person name="Salamov A."/>
            <person name="Andreopoulos B."/>
            <person name="Baker S."/>
            <person name="Barry K."/>
            <person name="Bills G."/>
            <person name="Bluhm B."/>
            <person name="Cannon C."/>
            <person name="Castanera R."/>
            <person name="Culley D."/>
            <person name="Daum C."/>
            <person name="Ezra D."/>
            <person name="Gonzalez J."/>
            <person name="Henrissat B."/>
            <person name="Kuo A."/>
            <person name="Liang C."/>
            <person name="Lipzen A."/>
            <person name="Lutzoni F."/>
            <person name="Magnuson J."/>
            <person name="Mondo S."/>
            <person name="Nolan M."/>
            <person name="Ohm R."/>
            <person name="Pangilinan J."/>
            <person name="Park H.-J."/>
            <person name="Ramirez L."/>
            <person name="Alfaro M."/>
            <person name="Sun H."/>
            <person name="Tritt A."/>
            <person name="Yoshinaga Y."/>
            <person name="Zwiers L.-H."/>
            <person name="Turgeon B."/>
            <person name="Goodwin S."/>
            <person name="Spatafora J."/>
            <person name="Crous P."/>
            <person name="Grigoriev I."/>
        </authorList>
    </citation>
    <scope>NUCLEOTIDE SEQUENCE</scope>
    <source>
        <strain evidence="2">CBS 121410</strain>
    </source>
</reference>
<dbReference type="OrthoDB" id="3938273at2759"/>
<evidence type="ECO:0000313" key="2">
    <source>
        <dbReference type="EMBL" id="KAF2091798.1"/>
    </source>
</evidence>
<feature type="compositionally biased region" description="Polar residues" evidence="1">
    <location>
        <begin position="184"/>
        <end position="203"/>
    </location>
</feature>
<feature type="region of interest" description="Disordered" evidence="1">
    <location>
        <begin position="335"/>
        <end position="385"/>
    </location>
</feature>
<comment type="caution">
    <text evidence="2">The sequence shown here is derived from an EMBL/GenBank/DDBJ whole genome shotgun (WGS) entry which is preliminary data.</text>
</comment>